<dbReference type="RefSeq" id="XP_070921121.1">
    <property type="nucleotide sequence ID" value="XM_071065020.1"/>
</dbReference>
<dbReference type="Proteomes" id="UP001628179">
    <property type="component" value="Unassembled WGS sequence"/>
</dbReference>
<evidence type="ECO:0000313" key="1">
    <source>
        <dbReference type="EMBL" id="GAB1319391.1"/>
    </source>
</evidence>
<accession>A0ABQ0GNT0</accession>
<dbReference type="EMBL" id="BAAFSV010000005">
    <property type="protein sequence ID" value="GAB1319391.1"/>
    <property type="molecule type" value="Genomic_DNA"/>
</dbReference>
<sequence length="456" mass="52743">MVRALVSFESTLVHRKARNCVFERPHDGMESQFRRGLDFDANSGFWAQLIRLEVEKFVFYHLEVPEYFVYHFTRRLGCPVPNCSRPSAGIEVDNPARMFDRGSRPRIGAARTLETGLSTHSHGARQERPRHIFDLPFEIRQQIYDEACRDWIYKEKWPIYPKTFNSGIGLMHTCKQIAAEARPSLYREIDLYSAGALDALKTLGDDIALVRKINIHFSCFCPSQQGARGSIYETTLNPHYPRPEIEDEWTANWAEIMDIIQGNPGIQELYIRFDTCCRYALEQLNIVQQRSYTLPAATLGLIRQRCINLESHFVNLLERCRHVEVIGLGGDVPPNLPFCLMRPKPESLGLSLVFMSTLMSEFIYHREAYKLYSDGAGCCDETDLPLGYPQTTLLNRSLRFKLRKQDTRRAQKEKHMGGDVSNLCQNSIPFFLPDLMTERDWRAIQKSMDYDNLLRI</sequence>
<protein>
    <submittedName>
        <fullName evidence="1">Uncharacterized protein</fullName>
    </submittedName>
</protein>
<dbReference type="GeneID" id="98180343"/>
<name>A0ABQ0GNT0_9PEZI</name>
<reference evidence="1 2" key="1">
    <citation type="submission" date="2024-09" db="EMBL/GenBank/DDBJ databases">
        <title>Itraconazole resistance in Madurella fahalii resulting from another homologue of gene encoding cytochrome P450 14-alpha sterol demethylase (CYP51).</title>
        <authorList>
            <person name="Yoshioka I."/>
            <person name="Fahal A.H."/>
            <person name="Kaneko S."/>
            <person name="Yaguchi T."/>
        </authorList>
    </citation>
    <scope>NUCLEOTIDE SEQUENCE [LARGE SCALE GENOMIC DNA]</scope>
    <source>
        <strain evidence="1 2">IFM 68171</strain>
    </source>
</reference>
<proteinExistence type="predicted"/>
<gene>
    <name evidence="1" type="ORF">MFIFM68171_09601</name>
</gene>
<comment type="caution">
    <text evidence="1">The sequence shown here is derived from an EMBL/GenBank/DDBJ whole genome shotgun (WGS) entry which is preliminary data.</text>
</comment>
<keyword evidence="2" id="KW-1185">Reference proteome</keyword>
<organism evidence="1 2">
    <name type="scientific">Madurella fahalii</name>
    <dbReference type="NCBI Taxonomy" id="1157608"/>
    <lineage>
        <taxon>Eukaryota</taxon>
        <taxon>Fungi</taxon>
        <taxon>Dikarya</taxon>
        <taxon>Ascomycota</taxon>
        <taxon>Pezizomycotina</taxon>
        <taxon>Sordariomycetes</taxon>
        <taxon>Sordariomycetidae</taxon>
        <taxon>Sordariales</taxon>
        <taxon>Sordariales incertae sedis</taxon>
        <taxon>Madurella</taxon>
    </lineage>
</organism>
<evidence type="ECO:0000313" key="2">
    <source>
        <dbReference type="Proteomes" id="UP001628179"/>
    </source>
</evidence>